<sequence length="361" mass="39247">MVLTFLLPGKVVLAETTTAHATLTGLHYYHQDWSHAAAYVTVPPLRLDTNTSTYLMSLLANDTLNIVASDHRPFTTKQKAMGKEDFTKIPHGVSGVQDRMSVIWERGVVGGKMDENRFVAVTSSNAAKLLNLYPRKGRIIPGADADVVVWDPEATKTISASTQVQGGDFNLYENMRCHGVPLVTISRGRVVYENGVFMCAEGTGKFCPLRSFPDTVYKKLVQREKVRRDGDDAGEPHTAGTLAPQEDSELSEKPRILSQRPTSEEILSQTLKVRGVDRTPYLGDVAVVVHPGKKEMGTPLADTPTRPVTRHGGMRDLHESSFSLSESALSVVHGTAPTGPSPTPAHSSAASLLLLLPPFLL</sequence>
<dbReference type="EMBL" id="JASSZA010000015">
    <property type="protein sequence ID" value="KAK2092198.1"/>
    <property type="molecule type" value="Genomic_DNA"/>
</dbReference>
<dbReference type="InterPro" id="IPR032466">
    <property type="entry name" value="Metal_Hydrolase"/>
</dbReference>
<evidence type="ECO:0000259" key="3">
    <source>
        <dbReference type="Pfam" id="PF01979"/>
    </source>
</evidence>
<dbReference type="PANTHER" id="PTHR11647:SF58">
    <property type="entry name" value="DIHYDROPYRIMIDINASE-RELATED PROTEIN 5"/>
    <property type="match status" value="1"/>
</dbReference>
<feature type="region of interest" description="Disordered" evidence="2">
    <location>
        <begin position="226"/>
        <end position="263"/>
    </location>
</feature>
<feature type="compositionally biased region" description="Basic and acidic residues" evidence="2">
    <location>
        <begin position="226"/>
        <end position="235"/>
    </location>
</feature>
<dbReference type="InterPro" id="IPR006680">
    <property type="entry name" value="Amidohydro-rel"/>
</dbReference>
<dbReference type="Proteomes" id="UP001266305">
    <property type="component" value="Unassembled WGS sequence"/>
</dbReference>
<name>A0ABQ9U6D0_SAGOE</name>
<keyword evidence="5" id="KW-1185">Reference proteome</keyword>
<dbReference type="InterPro" id="IPR050378">
    <property type="entry name" value="Metallo-dep_Hydrolases_sf"/>
</dbReference>
<dbReference type="InterPro" id="IPR011059">
    <property type="entry name" value="Metal-dep_hydrolase_composite"/>
</dbReference>
<organism evidence="4 5">
    <name type="scientific">Saguinus oedipus</name>
    <name type="common">Cotton-top tamarin</name>
    <name type="synonym">Oedipomidas oedipus</name>
    <dbReference type="NCBI Taxonomy" id="9490"/>
    <lineage>
        <taxon>Eukaryota</taxon>
        <taxon>Metazoa</taxon>
        <taxon>Chordata</taxon>
        <taxon>Craniata</taxon>
        <taxon>Vertebrata</taxon>
        <taxon>Euteleostomi</taxon>
        <taxon>Mammalia</taxon>
        <taxon>Eutheria</taxon>
        <taxon>Euarchontoglires</taxon>
        <taxon>Primates</taxon>
        <taxon>Haplorrhini</taxon>
        <taxon>Platyrrhini</taxon>
        <taxon>Cebidae</taxon>
        <taxon>Callitrichinae</taxon>
        <taxon>Saguinus</taxon>
    </lineage>
</organism>
<reference evidence="4 5" key="1">
    <citation type="submission" date="2023-05" db="EMBL/GenBank/DDBJ databases">
        <title>B98-5 Cell Line De Novo Hybrid Assembly: An Optical Mapping Approach.</title>
        <authorList>
            <person name="Kananen K."/>
            <person name="Auerbach J.A."/>
            <person name="Kautto E."/>
            <person name="Blachly J.S."/>
        </authorList>
    </citation>
    <scope>NUCLEOTIDE SEQUENCE [LARGE SCALE GENOMIC DNA]</scope>
    <source>
        <strain evidence="4">B95-8</strain>
        <tissue evidence="4">Cell line</tissue>
    </source>
</reference>
<dbReference type="Pfam" id="PF01979">
    <property type="entry name" value="Amidohydro_1"/>
    <property type="match status" value="1"/>
</dbReference>
<comment type="similarity">
    <text evidence="1">Belongs to the metallo-dependent hydrolases superfamily. Hydantoinase/dihydropyrimidinase family.</text>
</comment>
<feature type="domain" description="Amidohydrolase-related" evidence="3">
    <location>
        <begin position="108"/>
        <end position="190"/>
    </location>
</feature>
<evidence type="ECO:0000256" key="1">
    <source>
        <dbReference type="ARBA" id="ARBA00008829"/>
    </source>
</evidence>
<gene>
    <name evidence="4" type="primary">DPYSL5</name>
    <name evidence="4" type="ORF">P7K49_028726</name>
</gene>
<dbReference type="SUPFAM" id="SSF51338">
    <property type="entry name" value="Composite domain of metallo-dependent hydrolases"/>
    <property type="match status" value="1"/>
</dbReference>
<accession>A0ABQ9U6D0</accession>
<dbReference type="Gene3D" id="3.20.20.140">
    <property type="entry name" value="Metal-dependent hydrolases"/>
    <property type="match status" value="1"/>
</dbReference>
<proteinExistence type="inferred from homology"/>
<comment type="caution">
    <text evidence="4">The sequence shown here is derived from an EMBL/GenBank/DDBJ whole genome shotgun (WGS) entry which is preliminary data.</text>
</comment>
<evidence type="ECO:0000313" key="4">
    <source>
        <dbReference type="EMBL" id="KAK2092198.1"/>
    </source>
</evidence>
<protein>
    <submittedName>
        <fullName evidence="4">Dihydropyrimidinase- protein 5</fullName>
    </submittedName>
</protein>
<dbReference type="PANTHER" id="PTHR11647">
    <property type="entry name" value="HYDRANTOINASE/DIHYDROPYRIMIDINASE FAMILY MEMBER"/>
    <property type="match status" value="1"/>
</dbReference>
<dbReference type="SUPFAM" id="SSF51556">
    <property type="entry name" value="Metallo-dependent hydrolases"/>
    <property type="match status" value="1"/>
</dbReference>
<evidence type="ECO:0000256" key="2">
    <source>
        <dbReference type="SAM" id="MobiDB-lite"/>
    </source>
</evidence>
<evidence type="ECO:0000313" key="5">
    <source>
        <dbReference type="Proteomes" id="UP001266305"/>
    </source>
</evidence>